<evidence type="ECO:0008006" key="3">
    <source>
        <dbReference type="Google" id="ProtNLM"/>
    </source>
</evidence>
<evidence type="ECO:0000313" key="2">
    <source>
        <dbReference type="Proteomes" id="UP000701801"/>
    </source>
</evidence>
<gene>
    <name evidence="1" type="ORF">HYALB_00002506</name>
</gene>
<sequence>MPWSARCAALRCRCCCPREVHSIKAPTPTSHPLLLPNTPASTSTPSVHKNTIIPPITIPRHLPSSTRDPHLLQTATNNNNTQLFYMPHSESKQSTTLNKMSPQVNGNAAPSSAFLSHLYSYPVVSDSITTFKKNPYGAKSIDLTSQGYEKLGKPIINILAGPYEYVSPYVKKADSIGDHTLSTIDEKFPVVKKPTGELYENAQFLVFFPLKKGSEGKDYVVSTYKGEVKKVGGDGLVAYGTAALGTSIIITRETINWLSQFLSQKKTQAKEVAQEKSG</sequence>
<proteinExistence type="predicted"/>
<name>A0A9N9Q4G6_9HELO</name>
<organism evidence="1 2">
    <name type="scientific">Hymenoscyphus albidus</name>
    <dbReference type="NCBI Taxonomy" id="595503"/>
    <lineage>
        <taxon>Eukaryota</taxon>
        <taxon>Fungi</taxon>
        <taxon>Dikarya</taxon>
        <taxon>Ascomycota</taxon>
        <taxon>Pezizomycotina</taxon>
        <taxon>Leotiomycetes</taxon>
        <taxon>Helotiales</taxon>
        <taxon>Helotiaceae</taxon>
        <taxon>Hymenoscyphus</taxon>
    </lineage>
</organism>
<comment type="caution">
    <text evidence="1">The sequence shown here is derived from an EMBL/GenBank/DDBJ whole genome shotgun (WGS) entry which is preliminary data.</text>
</comment>
<accession>A0A9N9Q4G6</accession>
<dbReference type="AlphaFoldDB" id="A0A9N9Q4G6"/>
<dbReference type="OrthoDB" id="376826at2759"/>
<protein>
    <recommendedName>
        <fullName evidence="3">Perilipin mpl1-like protein</fullName>
    </recommendedName>
</protein>
<dbReference type="EMBL" id="CAJVRM010000307">
    <property type="protein sequence ID" value="CAG8979380.1"/>
    <property type="molecule type" value="Genomic_DNA"/>
</dbReference>
<keyword evidence="2" id="KW-1185">Reference proteome</keyword>
<dbReference type="Proteomes" id="UP000701801">
    <property type="component" value="Unassembled WGS sequence"/>
</dbReference>
<evidence type="ECO:0000313" key="1">
    <source>
        <dbReference type="EMBL" id="CAG8979380.1"/>
    </source>
</evidence>
<reference evidence="1" key="1">
    <citation type="submission" date="2021-07" db="EMBL/GenBank/DDBJ databases">
        <authorList>
            <person name="Durling M."/>
        </authorList>
    </citation>
    <scope>NUCLEOTIDE SEQUENCE</scope>
</reference>